<evidence type="ECO:0000313" key="14">
    <source>
        <dbReference type="Proteomes" id="UP000278756"/>
    </source>
</evidence>
<dbReference type="HAMAP" id="MF_00278">
    <property type="entry name" value="HisH"/>
    <property type="match status" value="1"/>
</dbReference>
<dbReference type="EMBL" id="AP018827">
    <property type="protein sequence ID" value="BBF80659.1"/>
    <property type="molecule type" value="Genomic_DNA"/>
</dbReference>
<sequence>MSQVVVIELGCANTASVLFALERLGAEAVLSSDAAEIRAAPRVVLPGVGAAGFVMSRIHELGLYDTIRGLTQPLMGVCLGQQLLFDSSEEGDVACLGLIPGRVVKMGAPKAPERIPESGHRFPESNARPSLEPEPVRALVVPHMGWNQLQAVREDPLTAGLNAGDYAYFVHSFVCPVTDHTLAQSTYGAPFAAMVRKGNVWGCQFHPERSSAAGAKILENFLRL</sequence>
<organism evidence="13 14">
    <name type="scientific">Asticcacaulis excentricus</name>
    <dbReference type="NCBI Taxonomy" id="78587"/>
    <lineage>
        <taxon>Bacteria</taxon>
        <taxon>Pseudomonadati</taxon>
        <taxon>Pseudomonadota</taxon>
        <taxon>Alphaproteobacteria</taxon>
        <taxon>Caulobacterales</taxon>
        <taxon>Caulobacteraceae</taxon>
        <taxon>Asticcacaulis</taxon>
    </lineage>
</organism>
<dbReference type="PANTHER" id="PTHR42701">
    <property type="entry name" value="IMIDAZOLE GLYCEROL PHOSPHATE SYNTHASE SUBUNIT HISH"/>
    <property type="match status" value="1"/>
</dbReference>
<dbReference type="InterPro" id="IPR010139">
    <property type="entry name" value="Imidazole-glycPsynth_HisH"/>
</dbReference>
<evidence type="ECO:0000256" key="11">
    <source>
        <dbReference type="PIRSR" id="PIRSR000495-1"/>
    </source>
</evidence>
<evidence type="ECO:0000256" key="3">
    <source>
        <dbReference type="ARBA" id="ARBA00022605"/>
    </source>
</evidence>
<dbReference type="InterPro" id="IPR029062">
    <property type="entry name" value="Class_I_gatase-like"/>
</dbReference>
<evidence type="ECO:0000256" key="7">
    <source>
        <dbReference type="ARBA" id="ARBA00023239"/>
    </source>
</evidence>
<dbReference type="GO" id="GO:0000105">
    <property type="term" value="P:L-histidine biosynthetic process"/>
    <property type="evidence" value="ECO:0007669"/>
    <property type="project" value="UniProtKB-UniRule"/>
</dbReference>
<dbReference type="Proteomes" id="UP000278756">
    <property type="component" value="Chromosome 1"/>
</dbReference>
<dbReference type="GO" id="GO:0016829">
    <property type="term" value="F:lyase activity"/>
    <property type="evidence" value="ECO:0007669"/>
    <property type="project" value="UniProtKB-KW"/>
</dbReference>
<dbReference type="EC" id="4.3.2.10" evidence="10"/>
<evidence type="ECO:0000256" key="2">
    <source>
        <dbReference type="ARBA" id="ARBA00011152"/>
    </source>
</evidence>
<evidence type="ECO:0000259" key="12">
    <source>
        <dbReference type="Pfam" id="PF00117"/>
    </source>
</evidence>
<dbReference type="GO" id="GO:0000107">
    <property type="term" value="F:imidazoleglycerol-phosphate synthase activity"/>
    <property type="evidence" value="ECO:0007669"/>
    <property type="project" value="UniProtKB-UniRule"/>
</dbReference>
<dbReference type="EC" id="3.5.1.2" evidence="10"/>
<dbReference type="GO" id="GO:0005737">
    <property type="term" value="C:cytoplasm"/>
    <property type="evidence" value="ECO:0007669"/>
    <property type="project" value="UniProtKB-SubCell"/>
</dbReference>
<keyword evidence="3 10" id="KW-0028">Amino-acid biosynthesis</keyword>
<keyword evidence="4 10" id="KW-0378">Hydrolase</keyword>
<comment type="function">
    <text evidence="10">IGPS catalyzes the conversion of PRFAR and glutamine to IGP, AICAR and glutamate. The HisH subunit catalyzes the hydrolysis of glutamine to glutamate and ammonia as part of the synthesis of IGP and AICAR. The resulting ammonia molecule is channeled to the active site of HisF.</text>
</comment>
<gene>
    <name evidence="10" type="primary">hisH</name>
    <name evidence="13" type="ORF">EM6_1244</name>
</gene>
<dbReference type="RefSeq" id="WP_126421120.1">
    <property type="nucleotide sequence ID" value="NZ_AP018827.1"/>
</dbReference>
<dbReference type="UniPathway" id="UPA00031">
    <property type="reaction ID" value="UER00010"/>
</dbReference>
<dbReference type="AlphaFoldDB" id="A0A3G9G8K4"/>
<proteinExistence type="inferred from homology"/>
<feature type="active site" description="Nucleophile" evidence="10 11">
    <location>
        <position position="78"/>
    </location>
</feature>
<dbReference type="InterPro" id="IPR017926">
    <property type="entry name" value="GATASE"/>
</dbReference>
<reference evidence="14" key="2">
    <citation type="journal article" date="2017" name="Plant Physiol. Biochem.">
        <title>Differential oxidative and antioxidative response of duckweed Lemna minor toward plant growth promoting/inhibiting bacteria.</title>
        <authorList>
            <person name="Ishizawa H."/>
            <person name="Kuroda M."/>
            <person name="Morikawa M."/>
            <person name="Ike M."/>
        </authorList>
    </citation>
    <scope>NUCLEOTIDE SEQUENCE [LARGE SCALE GENOMIC DNA]</scope>
    <source>
        <strain evidence="14">M6</strain>
    </source>
</reference>
<protein>
    <recommendedName>
        <fullName evidence="10">Imidazole glycerol phosphate synthase subunit HisH</fullName>
        <ecNumber evidence="10">4.3.2.10</ecNumber>
    </recommendedName>
    <alternativeName>
        <fullName evidence="10">IGP synthase glutaminase subunit</fullName>
        <ecNumber evidence="10">3.5.1.2</ecNumber>
    </alternativeName>
    <alternativeName>
        <fullName evidence="10">IGP synthase subunit HisH</fullName>
    </alternativeName>
    <alternativeName>
        <fullName evidence="10">ImGP synthase subunit HisH</fullName>
        <shortName evidence="10">IGPS subunit HisH</shortName>
    </alternativeName>
</protein>
<feature type="active site" evidence="10 11">
    <location>
        <position position="206"/>
    </location>
</feature>
<dbReference type="OrthoDB" id="9807137at2"/>
<keyword evidence="7 10" id="KW-0456">Lyase</keyword>
<keyword evidence="5 10" id="KW-0315">Glutamine amidotransferase</keyword>
<comment type="catalytic activity">
    <reaction evidence="8 10">
        <text>5-[(5-phospho-1-deoxy-D-ribulos-1-ylimino)methylamino]-1-(5-phospho-beta-D-ribosyl)imidazole-4-carboxamide + L-glutamine = D-erythro-1-(imidazol-4-yl)glycerol 3-phosphate + 5-amino-1-(5-phospho-beta-D-ribosyl)imidazole-4-carboxamide + L-glutamate + H(+)</text>
        <dbReference type="Rhea" id="RHEA:24793"/>
        <dbReference type="ChEBI" id="CHEBI:15378"/>
        <dbReference type="ChEBI" id="CHEBI:29985"/>
        <dbReference type="ChEBI" id="CHEBI:58278"/>
        <dbReference type="ChEBI" id="CHEBI:58359"/>
        <dbReference type="ChEBI" id="CHEBI:58475"/>
        <dbReference type="ChEBI" id="CHEBI:58525"/>
        <dbReference type="EC" id="4.3.2.10"/>
    </reaction>
</comment>
<evidence type="ECO:0000256" key="4">
    <source>
        <dbReference type="ARBA" id="ARBA00022801"/>
    </source>
</evidence>
<comment type="subunit">
    <text evidence="2 10">Heterodimer of HisH and HisF.</text>
</comment>
<dbReference type="GO" id="GO:0004359">
    <property type="term" value="F:glutaminase activity"/>
    <property type="evidence" value="ECO:0007669"/>
    <property type="project" value="UniProtKB-EC"/>
</dbReference>
<evidence type="ECO:0000256" key="10">
    <source>
        <dbReference type="HAMAP-Rule" id="MF_00278"/>
    </source>
</evidence>
<dbReference type="PANTHER" id="PTHR42701:SF1">
    <property type="entry name" value="IMIDAZOLE GLYCEROL PHOSPHATE SYNTHASE SUBUNIT HISH"/>
    <property type="match status" value="1"/>
</dbReference>
<reference evidence="14" key="1">
    <citation type="journal article" date="2017" name="Biotechnol. Biofuels">
        <title>Evaluation of environmental bacterial communities as a factor affecting the growth of duckweed Lemna minor.</title>
        <authorList>
            <person name="Ishizawa H."/>
            <person name="Kuroda M."/>
            <person name="Morikawa M."/>
            <person name="Ike M."/>
        </authorList>
    </citation>
    <scope>NUCLEOTIDE SEQUENCE [LARGE SCALE GENOMIC DNA]</scope>
    <source>
        <strain evidence="14">M6</strain>
    </source>
</reference>
<evidence type="ECO:0000313" key="13">
    <source>
        <dbReference type="EMBL" id="BBF80659.1"/>
    </source>
</evidence>
<keyword evidence="6 10" id="KW-0368">Histidine biosynthesis</keyword>
<keyword evidence="13" id="KW-0328">Glycosyltransferase</keyword>
<comment type="pathway">
    <text evidence="1 10">Amino-acid biosynthesis; L-histidine biosynthesis; L-histidine from 5-phospho-alpha-D-ribose 1-diphosphate: step 5/9.</text>
</comment>
<dbReference type="Pfam" id="PF00117">
    <property type="entry name" value="GATase"/>
    <property type="match status" value="1"/>
</dbReference>
<feature type="domain" description="Glutamine amidotransferase" evidence="12">
    <location>
        <begin position="8"/>
        <end position="222"/>
    </location>
</feature>
<comment type="subcellular location">
    <subcellularLocation>
        <location evidence="10">Cytoplasm</location>
    </subcellularLocation>
</comment>
<accession>A0A3G9G8K4</accession>
<dbReference type="SUPFAM" id="SSF52317">
    <property type="entry name" value="Class I glutamine amidotransferase-like"/>
    <property type="match status" value="1"/>
</dbReference>
<dbReference type="CDD" id="cd01748">
    <property type="entry name" value="GATase1_IGP_Synthase"/>
    <property type="match status" value="1"/>
</dbReference>
<dbReference type="PIRSF" id="PIRSF000495">
    <property type="entry name" value="Amidotransf_hisH"/>
    <property type="match status" value="1"/>
</dbReference>
<evidence type="ECO:0000256" key="5">
    <source>
        <dbReference type="ARBA" id="ARBA00022962"/>
    </source>
</evidence>
<evidence type="ECO:0000256" key="9">
    <source>
        <dbReference type="ARBA" id="ARBA00049534"/>
    </source>
</evidence>
<keyword evidence="13" id="KW-0808">Transferase</keyword>
<dbReference type="PROSITE" id="PS51273">
    <property type="entry name" value="GATASE_TYPE_1"/>
    <property type="match status" value="1"/>
</dbReference>
<name>A0A3G9G8K4_9CAUL</name>
<evidence type="ECO:0000256" key="8">
    <source>
        <dbReference type="ARBA" id="ARBA00047838"/>
    </source>
</evidence>
<comment type="catalytic activity">
    <reaction evidence="9 10">
        <text>L-glutamine + H2O = L-glutamate + NH4(+)</text>
        <dbReference type="Rhea" id="RHEA:15889"/>
        <dbReference type="ChEBI" id="CHEBI:15377"/>
        <dbReference type="ChEBI" id="CHEBI:28938"/>
        <dbReference type="ChEBI" id="CHEBI:29985"/>
        <dbReference type="ChEBI" id="CHEBI:58359"/>
        <dbReference type="EC" id="3.5.1.2"/>
    </reaction>
</comment>
<keyword evidence="10" id="KW-0963">Cytoplasm</keyword>
<dbReference type="Gene3D" id="3.40.50.880">
    <property type="match status" value="1"/>
</dbReference>
<feature type="active site" evidence="10 11">
    <location>
        <position position="208"/>
    </location>
</feature>
<evidence type="ECO:0000256" key="6">
    <source>
        <dbReference type="ARBA" id="ARBA00023102"/>
    </source>
</evidence>
<evidence type="ECO:0000256" key="1">
    <source>
        <dbReference type="ARBA" id="ARBA00005091"/>
    </source>
</evidence>